<name>A0A0M9AJT6_9EURY</name>
<dbReference type="PATRIC" id="fig|1705562.3.peg.2298"/>
<dbReference type="EMBL" id="WOWB01000001">
    <property type="protein sequence ID" value="NLV05403.1"/>
    <property type="molecule type" value="Genomic_DNA"/>
</dbReference>
<dbReference type="STRING" id="1705562.AMS69_06220"/>
<evidence type="ECO:0000313" key="3">
    <source>
        <dbReference type="EMBL" id="NLV05403.1"/>
    </source>
</evidence>
<gene>
    <name evidence="2" type="ORF">AMS69_06220</name>
    <name evidence="3" type="ORF">GOC83_04550</name>
</gene>
<keyword evidence="4" id="KW-1185">Reference proteome</keyword>
<reference evidence="3" key="2">
    <citation type="submission" date="2019-12" db="EMBL/GenBank/DDBJ databases">
        <title>The whole-genome sequencing of Haloarcula japonica strain pws8.</title>
        <authorList>
            <person name="Verma D.K."/>
            <person name="Gopal K."/>
            <person name="Prasad E.S."/>
        </authorList>
    </citation>
    <scope>NUCLEOTIDE SEQUENCE</scope>
    <source>
        <strain evidence="3">Pws8</strain>
    </source>
</reference>
<feature type="transmembrane region" description="Helical" evidence="1">
    <location>
        <begin position="16"/>
        <end position="37"/>
    </location>
</feature>
<evidence type="ECO:0000313" key="4">
    <source>
        <dbReference type="Proteomes" id="UP000037729"/>
    </source>
</evidence>
<feature type="transmembrane region" description="Helical" evidence="1">
    <location>
        <begin position="49"/>
        <end position="68"/>
    </location>
</feature>
<keyword evidence="1" id="KW-1133">Transmembrane helix</keyword>
<keyword evidence="1" id="KW-0472">Membrane</keyword>
<proteinExistence type="predicted"/>
<reference evidence="2 4" key="1">
    <citation type="submission" date="2015-08" db="EMBL/GenBank/DDBJ databases">
        <title>Genomes of Isolates from Cabo Rojo, PR.</title>
        <authorList>
            <person name="Sanchez-Nieves R.L."/>
            <person name="Montalvo-Rodriguez R."/>
        </authorList>
    </citation>
    <scope>NUCLEOTIDE SEQUENCE [LARGE SCALE GENOMIC DNA]</scope>
    <source>
        <strain evidence="2 4">SL3</strain>
    </source>
</reference>
<dbReference type="OrthoDB" id="301380at2157"/>
<dbReference type="Proteomes" id="UP000610611">
    <property type="component" value="Unassembled WGS sequence"/>
</dbReference>
<comment type="caution">
    <text evidence="2">The sequence shown here is derived from an EMBL/GenBank/DDBJ whole genome shotgun (WGS) entry which is preliminary data.</text>
</comment>
<dbReference type="EMBL" id="LIUF01000002">
    <property type="protein sequence ID" value="KOX93517.1"/>
    <property type="molecule type" value="Genomic_DNA"/>
</dbReference>
<dbReference type="AlphaFoldDB" id="A0A0M9AJT6"/>
<organism evidence="2 4">
    <name type="scientific">Haloarcula rubripromontorii</name>
    <dbReference type="NCBI Taxonomy" id="1705562"/>
    <lineage>
        <taxon>Archaea</taxon>
        <taxon>Methanobacteriati</taxon>
        <taxon>Methanobacteriota</taxon>
        <taxon>Stenosarchaea group</taxon>
        <taxon>Halobacteria</taxon>
        <taxon>Halobacteriales</taxon>
        <taxon>Haloarculaceae</taxon>
        <taxon>Haloarcula</taxon>
    </lineage>
</organism>
<dbReference type="RefSeq" id="WP_053967211.1">
    <property type="nucleotide sequence ID" value="NZ_JAWJXX010000016.1"/>
</dbReference>
<keyword evidence="1" id="KW-0812">Transmembrane</keyword>
<evidence type="ECO:0000256" key="1">
    <source>
        <dbReference type="SAM" id="Phobius"/>
    </source>
</evidence>
<evidence type="ECO:0000313" key="2">
    <source>
        <dbReference type="EMBL" id="KOX93517.1"/>
    </source>
</evidence>
<protein>
    <submittedName>
        <fullName evidence="2">Uncharacterized protein</fullName>
    </submittedName>
</protein>
<accession>A0A0M9AJT6</accession>
<dbReference type="Proteomes" id="UP000037729">
    <property type="component" value="Unassembled WGS sequence"/>
</dbReference>
<sequence length="78" mass="8645">MSDILRDAVVDPVRDAVPFLVITVLWVIVMLVLYGLFLVTKPSDITYDAWVHATVFVVPAIGFLGQVLQQALSGHHRT</sequence>